<dbReference type="Pfam" id="PF02893">
    <property type="entry name" value="GRAM"/>
    <property type="match status" value="1"/>
</dbReference>
<dbReference type="Proteomes" id="UP000241769">
    <property type="component" value="Unassembled WGS sequence"/>
</dbReference>
<feature type="domain" description="Protein kinase" evidence="16">
    <location>
        <begin position="369"/>
        <end position="662"/>
    </location>
</feature>
<feature type="domain" description="Cyclic nucleotide-binding" evidence="17">
    <location>
        <begin position="1223"/>
        <end position="1290"/>
    </location>
</feature>
<dbReference type="SMART" id="SM00220">
    <property type="entry name" value="S_TKc"/>
    <property type="match status" value="1"/>
</dbReference>
<name>A0A2P6N8F0_9EUKA</name>
<evidence type="ECO:0000256" key="3">
    <source>
        <dbReference type="ARBA" id="ARBA00022535"/>
    </source>
</evidence>
<dbReference type="InterPro" id="IPR050236">
    <property type="entry name" value="Ser_Thr_kinase_AGC"/>
</dbReference>
<evidence type="ECO:0000256" key="7">
    <source>
        <dbReference type="ARBA" id="ARBA00022777"/>
    </source>
</evidence>
<feature type="domain" description="Cyclic nucleotide-binding" evidence="17">
    <location>
        <begin position="822"/>
        <end position="952"/>
    </location>
</feature>
<dbReference type="InterPro" id="IPR014710">
    <property type="entry name" value="RmlC-like_jellyroll"/>
</dbReference>
<feature type="region of interest" description="Disordered" evidence="15">
    <location>
        <begin position="247"/>
        <end position="296"/>
    </location>
</feature>
<keyword evidence="8 14" id="KW-0067">ATP-binding</keyword>
<keyword evidence="7" id="KW-0418">Kinase</keyword>
<evidence type="ECO:0000256" key="4">
    <source>
        <dbReference type="ARBA" id="ARBA00022553"/>
    </source>
</evidence>
<dbReference type="Pfam" id="PF00069">
    <property type="entry name" value="Pkinase"/>
    <property type="match status" value="1"/>
</dbReference>
<comment type="catalytic activity">
    <reaction evidence="12">
        <text>L-threonyl-[protein] + ATP = O-phospho-L-threonyl-[protein] + ADP + H(+)</text>
        <dbReference type="Rhea" id="RHEA:46608"/>
        <dbReference type="Rhea" id="RHEA-COMP:11060"/>
        <dbReference type="Rhea" id="RHEA-COMP:11605"/>
        <dbReference type="ChEBI" id="CHEBI:15378"/>
        <dbReference type="ChEBI" id="CHEBI:30013"/>
        <dbReference type="ChEBI" id="CHEBI:30616"/>
        <dbReference type="ChEBI" id="CHEBI:61977"/>
        <dbReference type="ChEBI" id="CHEBI:456216"/>
        <dbReference type="EC" id="2.7.11.1"/>
    </reaction>
</comment>
<dbReference type="PROSITE" id="PS51285">
    <property type="entry name" value="AGC_KINASE_CTER"/>
    <property type="match status" value="1"/>
</dbReference>
<evidence type="ECO:0000256" key="14">
    <source>
        <dbReference type="PROSITE-ProRule" id="PRU10141"/>
    </source>
</evidence>
<dbReference type="InterPro" id="IPR017441">
    <property type="entry name" value="Protein_kinase_ATP_BS"/>
</dbReference>
<evidence type="ECO:0000256" key="11">
    <source>
        <dbReference type="ARBA" id="ARBA00047462"/>
    </source>
</evidence>
<feature type="binding site" evidence="14">
    <location>
        <position position="398"/>
    </location>
    <ligand>
        <name>ATP</name>
        <dbReference type="ChEBI" id="CHEBI:30616"/>
    </ligand>
</feature>
<evidence type="ECO:0000256" key="10">
    <source>
        <dbReference type="ARBA" id="ARBA00047298"/>
    </source>
</evidence>
<dbReference type="Pfam" id="PF00027">
    <property type="entry name" value="cNMP_binding"/>
    <property type="match status" value="2"/>
</dbReference>
<sequence length="1343" mass="151978">MSNKEGSDNDSPLTNSHDRPHTGSYSSGRMTSELRQMAHDLKMRALEVAKHPSDMRRAYSPVGYGLKGDSFYITNERYLRTIFDDVKHLSLLSSSSGSRGSSSGGSPSRSSSASPAGTPVDSPIMERKPSSLRVVSRTTSRLPSARDLFKTNSDESPITITQAISPAFNSPATGNSPVGNSPVPPILVTPTAGLEVEIAPPVEERPRSRSNTLTKDEPQEVFYVSNPAPDRVRSPYLNFDSMEESNSLRNLRRTSSDSAPSPILSESGRLIERMRRNTDADMGRPPMDTPPLKETREKVEKMQHYIEEYYWEFFSYLYQRQKRRLKLEELLVESAHRTNFEVENIKRTQAVRETTWLRSRRLCGRLSDYQLIKRIGKGAYGEVYLAIKTNTKEPLALKKLSKQNLQLKNQIAHVITEQDVLVADQSSQWLVHLLYTFVDSEYIFFAMEFIPGGDLRSFFEKRESLPERDAQFYMAEMLLAVDALHRLGYIHRDLKPDNFLINRDGHLKLADFGLSKKGVVESYREPFKGQMPTAKLFTASAVSRRKSYQIIRQKAYSLVGSPDYMAVELLRGKGYDFDCDWWSLGCILFEMLVGFPPFCADTPHDVFSNVMNYKSTLENPDCGNGELYISSPAWNLITHLITEPEERLGAKGIEEIKRHSFFEGIPWETIGTTKPPFVPQLSSDDDTSYFDRAEPVTIDRESSNTFAEKFSSIPHTSVGALNEFAFPFRGMFSDGDSGGSGNNSPRPSEELDSPFAGLALSGKRLSGGASNIVASRKLRKSSSVGNAVLKKVSSIETFGHLVNRYSRGNRPARKSSVIDPASLGSLSIQDWKMILSGAHIVVHPKDTPILKEGEWNRSLYRIKKGTVRVEKEVQMNASQSEKVVLARLDRNKVFGEMSFLEESWRTEDEDDNTGNLSAGVVAETEVELYRIDRLFMFQLFRSNNILFDKFYKIVALMLAERCVNLPYKREVDRLRGVDVTVNITRIESFPSPPVQTETKEETARKNLKFQKRFKLPTTEFVIAEFNCLYIQGKRNRYHGTLFIGRRDIGFFGKIFGRKVKFTIRICNITRMEKTDEHRFTIHEEHSTSKEETVHLFQGTDENVTSDEIISVIETIYDATRNRSEYKRLSAVDIKKISGGKSLLGNISLEDLRDSADDLDQYTPRGSMINRKNSNRSLQLSGSVEDPTKSVEESLAQELTLSQEDWDLILQGSEYNTYMKDMKVLPQGETSGKIYQIGNGVLRVEKEGGEVVGTMTSPEMFGEISFLSGQGASVTIIADENNVDVYTIDREYILGLFERIPMMGGKFYKFLALVLSRRIRQREVEEQLRFGLSPQQSPHLTHFG</sequence>
<feature type="domain" description="AGC-kinase C-terminal" evidence="18">
    <location>
        <begin position="663"/>
        <end position="725"/>
    </location>
</feature>
<evidence type="ECO:0000313" key="20">
    <source>
        <dbReference type="Proteomes" id="UP000241769"/>
    </source>
</evidence>
<comment type="caution">
    <text evidence="19">The sequence shown here is derived from an EMBL/GenBank/DDBJ whole genome shotgun (WGS) entry which is preliminary data.</text>
</comment>
<keyword evidence="9" id="KW-0142">cGMP-binding</keyword>
<dbReference type="InterPro" id="IPR000719">
    <property type="entry name" value="Prot_kinase_dom"/>
</dbReference>
<dbReference type="InterPro" id="IPR018490">
    <property type="entry name" value="cNMP-bd_dom_sf"/>
</dbReference>
<comment type="catalytic activity">
    <reaction evidence="11">
        <text>L-seryl-[protein] + ATP = O-phospho-L-seryl-[protein] + ADP + H(+)</text>
        <dbReference type="Rhea" id="RHEA:17989"/>
        <dbReference type="Rhea" id="RHEA-COMP:9863"/>
        <dbReference type="Rhea" id="RHEA-COMP:11604"/>
        <dbReference type="ChEBI" id="CHEBI:15378"/>
        <dbReference type="ChEBI" id="CHEBI:29999"/>
        <dbReference type="ChEBI" id="CHEBI:30616"/>
        <dbReference type="ChEBI" id="CHEBI:83421"/>
        <dbReference type="ChEBI" id="CHEBI:456216"/>
        <dbReference type="EC" id="2.7.11.12"/>
    </reaction>
</comment>
<dbReference type="GO" id="GO:0004692">
    <property type="term" value="F:cGMP-dependent protein kinase activity"/>
    <property type="evidence" value="ECO:0007669"/>
    <property type="project" value="UniProtKB-EC"/>
</dbReference>
<dbReference type="SUPFAM" id="SSF51206">
    <property type="entry name" value="cAMP-binding domain-like"/>
    <property type="match status" value="2"/>
</dbReference>
<evidence type="ECO:0000256" key="2">
    <source>
        <dbReference type="ARBA" id="ARBA00022527"/>
    </source>
</evidence>
<evidence type="ECO:0000256" key="1">
    <source>
        <dbReference type="ARBA" id="ARBA00006352"/>
    </source>
</evidence>
<feature type="region of interest" description="Disordered" evidence="15">
    <location>
        <begin position="1"/>
        <end position="31"/>
    </location>
</feature>
<evidence type="ECO:0000256" key="5">
    <source>
        <dbReference type="ARBA" id="ARBA00022679"/>
    </source>
</evidence>
<dbReference type="InterPro" id="IPR011993">
    <property type="entry name" value="PH-like_dom_sf"/>
</dbReference>
<dbReference type="EMBL" id="MDYQ01000157">
    <property type="protein sequence ID" value="PRP80220.1"/>
    <property type="molecule type" value="Genomic_DNA"/>
</dbReference>
<dbReference type="SMART" id="SM00133">
    <property type="entry name" value="S_TK_X"/>
    <property type="match status" value="1"/>
</dbReference>
<evidence type="ECO:0000259" key="16">
    <source>
        <dbReference type="PROSITE" id="PS50011"/>
    </source>
</evidence>
<dbReference type="FunFam" id="1.10.510.10:FF:000024">
    <property type="entry name" value="Probable serine/threonine-protein kinase cot-1"/>
    <property type="match status" value="1"/>
</dbReference>
<dbReference type="InterPro" id="IPR000961">
    <property type="entry name" value="AGC-kinase_C"/>
</dbReference>
<organism evidence="19 20">
    <name type="scientific">Planoprotostelium fungivorum</name>
    <dbReference type="NCBI Taxonomy" id="1890364"/>
    <lineage>
        <taxon>Eukaryota</taxon>
        <taxon>Amoebozoa</taxon>
        <taxon>Evosea</taxon>
        <taxon>Variosea</taxon>
        <taxon>Cavosteliida</taxon>
        <taxon>Cavosteliaceae</taxon>
        <taxon>Planoprotostelium</taxon>
    </lineage>
</organism>
<dbReference type="PANTHER" id="PTHR24356">
    <property type="entry name" value="SERINE/THREONINE-PROTEIN KINASE"/>
    <property type="match status" value="1"/>
</dbReference>
<evidence type="ECO:0000256" key="6">
    <source>
        <dbReference type="ARBA" id="ARBA00022741"/>
    </source>
</evidence>
<dbReference type="PROSITE" id="PS50011">
    <property type="entry name" value="PROTEIN_KINASE_DOM"/>
    <property type="match status" value="1"/>
</dbReference>
<dbReference type="GO" id="GO:0035556">
    <property type="term" value="P:intracellular signal transduction"/>
    <property type="evidence" value="ECO:0007669"/>
    <property type="project" value="TreeGrafter"/>
</dbReference>
<feature type="region of interest" description="Disordered" evidence="15">
    <location>
        <begin position="93"/>
        <end position="139"/>
    </location>
</feature>
<keyword evidence="6 14" id="KW-0547">Nucleotide-binding</keyword>
<accession>A0A2P6N8F0</accession>
<dbReference type="OrthoDB" id="18472at2759"/>
<dbReference type="PROSITE" id="PS00108">
    <property type="entry name" value="PROTEIN_KINASE_ST"/>
    <property type="match status" value="1"/>
</dbReference>
<keyword evidence="5" id="KW-0808">Transferase</keyword>
<keyword evidence="4" id="KW-0597">Phosphoprotein</keyword>
<keyword evidence="3" id="KW-0140">cGMP</keyword>
<dbReference type="GO" id="GO:0030553">
    <property type="term" value="F:cGMP binding"/>
    <property type="evidence" value="ECO:0007669"/>
    <property type="project" value="UniProtKB-KW"/>
</dbReference>
<dbReference type="Gene3D" id="2.30.29.30">
    <property type="entry name" value="Pleckstrin-homology domain (PH domain)/Phosphotyrosine-binding domain (PTB)"/>
    <property type="match status" value="1"/>
</dbReference>
<dbReference type="GO" id="GO:0005815">
    <property type="term" value="C:microtubule organizing center"/>
    <property type="evidence" value="ECO:0007669"/>
    <property type="project" value="UniProtKB-ARBA"/>
</dbReference>
<dbReference type="PANTHER" id="PTHR24356:SF417">
    <property type="entry name" value="CELL CYCLE PROTEIN KINASE DBF2-RELATED"/>
    <property type="match status" value="1"/>
</dbReference>
<evidence type="ECO:0000256" key="13">
    <source>
        <dbReference type="ARBA" id="ARBA00048679"/>
    </source>
</evidence>
<dbReference type="GO" id="GO:0007010">
    <property type="term" value="P:cytoskeleton organization"/>
    <property type="evidence" value="ECO:0007669"/>
    <property type="project" value="UniProtKB-ARBA"/>
</dbReference>
<keyword evidence="2" id="KW-0723">Serine/threonine-protein kinase</keyword>
<dbReference type="CDD" id="cd00038">
    <property type="entry name" value="CAP_ED"/>
    <property type="match status" value="2"/>
</dbReference>
<comment type="similarity">
    <text evidence="1">Belongs to the protein kinase superfamily. AGC Ser/Thr protein kinase family. cGMP subfamily.</text>
</comment>
<dbReference type="Gene3D" id="3.30.200.20">
    <property type="entry name" value="Phosphorylase Kinase, domain 1"/>
    <property type="match status" value="1"/>
</dbReference>
<evidence type="ECO:0000256" key="9">
    <source>
        <dbReference type="ARBA" id="ARBA00022992"/>
    </source>
</evidence>
<comment type="catalytic activity">
    <reaction evidence="10">
        <text>L-threonyl-[protein] + ATP = O-phospho-L-threonyl-[protein] + ADP + H(+)</text>
        <dbReference type="Rhea" id="RHEA:46608"/>
        <dbReference type="Rhea" id="RHEA-COMP:11060"/>
        <dbReference type="Rhea" id="RHEA-COMP:11605"/>
        <dbReference type="ChEBI" id="CHEBI:15378"/>
        <dbReference type="ChEBI" id="CHEBI:30013"/>
        <dbReference type="ChEBI" id="CHEBI:30616"/>
        <dbReference type="ChEBI" id="CHEBI:61977"/>
        <dbReference type="ChEBI" id="CHEBI:456216"/>
        <dbReference type="EC" id="2.7.11.12"/>
    </reaction>
</comment>
<evidence type="ECO:0000313" key="19">
    <source>
        <dbReference type="EMBL" id="PRP80220.1"/>
    </source>
</evidence>
<dbReference type="SMART" id="SM00568">
    <property type="entry name" value="GRAM"/>
    <property type="match status" value="1"/>
</dbReference>
<dbReference type="InParanoid" id="A0A2P6N8F0"/>
<dbReference type="InterPro" id="IPR004182">
    <property type="entry name" value="GRAM"/>
</dbReference>
<gene>
    <name evidence="19" type="ORF">PROFUN_12106</name>
</gene>
<dbReference type="PROSITE" id="PS00107">
    <property type="entry name" value="PROTEIN_KINASE_ATP"/>
    <property type="match status" value="1"/>
</dbReference>
<evidence type="ECO:0000256" key="15">
    <source>
        <dbReference type="SAM" id="MobiDB-lite"/>
    </source>
</evidence>
<proteinExistence type="inferred from homology"/>
<feature type="compositionally biased region" description="Basic and acidic residues" evidence="15">
    <location>
        <begin position="269"/>
        <end position="282"/>
    </location>
</feature>
<dbReference type="PROSITE" id="PS50042">
    <property type="entry name" value="CNMP_BINDING_3"/>
    <property type="match status" value="2"/>
</dbReference>
<keyword evidence="20" id="KW-1185">Reference proteome</keyword>
<dbReference type="InterPro" id="IPR011009">
    <property type="entry name" value="Kinase-like_dom_sf"/>
</dbReference>
<evidence type="ECO:0000256" key="12">
    <source>
        <dbReference type="ARBA" id="ARBA00047899"/>
    </source>
</evidence>
<feature type="compositionally biased region" description="Low complexity" evidence="15">
    <location>
        <begin position="93"/>
        <end position="117"/>
    </location>
</feature>
<evidence type="ECO:0000259" key="18">
    <source>
        <dbReference type="PROSITE" id="PS51285"/>
    </source>
</evidence>
<feature type="compositionally biased region" description="Polar residues" evidence="15">
    <location>
        <begin position="1169"/>
        <end position="1181"/>
    </location>
</feature>
<dbReference type="Gene3D" id="1.10.510.10">
    <property type="entry name" value="Transferase(Phosphotransferase) domain 1"/>
    <property type="match status" value="1"/>
</dbReference>
<dbReference type="Gene3D" id="2.60.120.10">
    <property type="entry name" value="Jelly Rolls"/>
    <property type="match status" value="2"/>
</dbReference>
<dbReference type="STRING" id="1890364.A0A2P6N8F0"/>
<reference evidence="19 20" key="1">
    <citation type="journal article" date="2018" name="Genome Biol. Evol.">
        <title>Multiple Roots of Fruiting Body Formation in Amoebozoa.</title>
        <authorList>
            <person name="Hillmann F."/>
            <person name="Forbes G."/>
            <person name="Novohradska S."/>
            <person name="Ferling I."/>
            <person name="Riege K."/>
            <person name="Groth M."/>
            <person name="Westermann M."/>
            <person name="Marz M."/>
            <person name="Spaller T."/>
            <person name="Winckler T."/>
            <person name="Schaap P."/>
            <person name="Glockner G."/>
        </authorList>
    </citation>
    <scope>NUCLEOTIDE SEQUENCE [LARGE SCALE GENOMIC DNA]</scope>
    <source>
        <strain evidence="19 20">Jena</strain>
    </source>
</reference>
<protein>
    <submittedName>
        <fullName evidence="19">Uncharacterized protein</fullName>
    </submittedName>
</protein>
<feature type="region of interest" description="Disordered" evidence="15">
    <location>
        <begin position="198"/>
        <end position="219"/>
    </location>
</feature>
<evidence type="ECO:0000259" key="17">
    <source>
        <dbReference type="PROSITE" id="PS50042"/>
    </source>
</evidence>
<dbReference type="SMART" id="SM00100">
    <property type="entry name" value="cNMP"/>
    <property type="match status" value="2"/>
</dbReference>
<comment type="catalytic activity">
    <reaction evidence="13">
        <text>L-seryl-[protein] + ATP = O-phospho-L-seryl-[protein] + ADP + H(+)</text>
        <dbReference type="Rhea" id="RHEA:17989"/>
        <dbReference type="Rhea" id="RHEA-COMP:9863"/>
        <dbReference type="Rhea" id="RHEA-COMP:11604"/>
        <dbReference type="ChEBI" id="CHEBI:15378"/>
        <dbReference type="ChEBI" id="CHEBI:29999"/>
        <dbReference type="ChEBI" id="CHEBI:30616"/>
        <dbReference type="ChEBI" id="CHEBI:83421"/>
        <dbReference type="ChEBI" id="CHEBI:456216"/>
        <dbReference type="EC" id="2.7.11.1"/>
    </reaction>
</comment>
<feature type="compositionally biased region" description="Polar residues" evidence="15">
    <location>
        <begin position="1"/>
        <end position="15"/>
    </location>
</feature>
<dbReference type="SUPFAM" id="SSF56112">
    <property type="entry name" value="Protein kinase-like (PK-like)"/>
    <property type="match status" value="1"/>
</dbReference>
<dbReference type="InterPro" id="IPR000595">
    <property type="entry name" value="cNMP-bd_dom"/>
</dbReference>
<dbReference type="GO" id="GO:0005524">
    <property type="term" value="F:ATP binding"/>
    <property type="evidence" value="ECO:0007669"/>
    <property type="project" value="UniProtKB-UniRule"/>
</dbReference>
<feature type="region of interest" description="Disordered" evidence="15">
    <location>
        <begin position="1159"/>
        <end position="1188"/>
    </location>
</feature>
<dbReference type="InterPro" id="IPR008271">
    <property type="entry name" value="Ser/Thr_kinase_AS"/>
</dbReference>
<evidence type="ECO:0000256" key="8">
    <source>
        <dbReference type="ARBA" id="ARBA00022840"/>
    </source>
</evidence>